<name>B0DXX7_LACBS</name>
<dbReference type="EMBL" id="DS547148">
    <property type="protein sequence ID" value="EDR00540.1"/>
    <property type="molecule type" value="Genomic_DNA"/>
</dbReference>
<organism evidence="2">
    <name type="scientific">Laccaria bicolor (strain S238N-H82 / ATCC MYA-4686)</name>
    <name type="common">Bicoloured deceiver</name>
    <name type="synonym">Laccaria laccata var. bicolor</name>
    <dbReference type="NCBI Taxonomy" id="486041"/>
    <lineage>
        <taxon>Eukaryota</taxon>
        <taxon>Fungi</taxon>
        <taxon>Dikarya</taxon>
        <taxon>Basidiomycota</taxon>
        <taxon>Agaricomycotina</taxon>
        <taxon>Agaricomycetes</taxon>
        <taxon>Agaricomycetidae</taxon>
        <taxon>Agaricales</taxon>
        <taxon>Agaricineae</taxon>
        <taxon>Hydnangiaceae</taxon>
        <taxon>Laccaria</taxon>
    </lineage>
</organism>
<protein>
    <submittedName>
        <fullName evidence="1">Predicted protein</fullName>
    </submittedName>
</protein>
<dbReference type="GeneID" id="6084422"/>
<evidence type="ECO:0000313" key="2">
    <source>
        <dbReference type="Proteomes" id="UP000001194"/>
    </source>
</evidence>
<accession>B0DXX7</accession>
<gene>
    <name evidence="1" type="ORF">LACBIDRAFT_313264</name>
</gene>
<proteinExistence type="predicted"/>
<keyword evidence="2" id="KW-1185">Reference proteome</keyword>
<dbReference type="RefSeq" id="XP_001888767.1">
    <property type="nucleotide sequence ID" value="XM_001888732.1"/>
</dbReference>
<dbReference type="KEGG" id="lbc:LACBIDRAFT_313264"/>
<evidence type="ECO:0000313" key="1">
    <source>
        <dbReference type="EMBL" id="EDR00540.1"/>
    </source>
</evidence>
<dbReference type="Proteomes" id="UP000001194">
    <property type="component" value="Unassembled WGS sequence"/>
</dbReference>
<sequence length="97" mass="11411">MKMHFKRSSKRLSRIMTIRTFQTKWSRLHWTTDFQRLQLDTQIMYDVFEVQPYTALHLTFVLVASAYQGHLLAISIPNLPAILLLYTSYLRGGSSNF</sequence>
<dbReference type="AlphaFoldDB" id="B0DXX7"/>
<dbReference type="HOGENOM" id="CLU_2347067_0_0_1"/>
<dbReference type="InParanoid" id="B0DXX7"/>
<reference evidence="1 2" key="1">
    <citation type="journal article" date="2008" name="Nature">
        <title>The genome of Laccaria bicolor provides insights into mycorrhizal symbiosis.</title>
        <authorList>
            <person name="Martin F."/>
            <person name="Aerts A."/>
            <person name="Ahren D."/>
            <person name="Brun A."/>
            <person name="Danchin E.G.J."/>
            <person name="Duchaussoy F."/>
            <person name="Gibon J."/>
            <person name="Kohler A."/>
            <person name="Lindquist E."/>
            <person name="Pereda V."/>
            <person name="Salamov A."/>
            <person name="Shapiro H.J."/>
            <person name="Wuyts J."/>
            <person name="Blaudez D."/>
            <person name="Buee M."/>
            <person name="Brokstein P."/>
            <person name="Canbaeck B."/>
            <person name="Cohen D."/>
            <person name="Courty P.E."/>
            <person name="Coutinho P.M."/>
            <person name="Delaruelle C."/>
            <person name="Detter J.C."/>
            <person name="Deveau A."/>
            <person name="DiFazio S."/>
            <person name="Duplessis S."/>
            <person name="Fraissinet-Tachet L."/>
            <person name="Lucic E."/>
            <person name="Frey-Klett P."/>
            <person name="Fourrey C."/>
            <person name="Feussner I."/>
            <person name="Gay G."/>
            <person name="Grimwood J."/>
            <person name="Hoegger P.J."/>
            <person name="Jain P."/>
            <person name="Kilaru S."/>
            <person name="Labbe J."/>
            <person name="Lin Y.C."/>
            <person name="Legue V."/>
            <person name="Le Tacon F."/>
            <person name="Marmeisse R."/>
            <person name="Melayah D."/>
            <person name="Montanini B."/>
            <person name="Muratet M."/>
            <person name="Nehls U."/>
            <person name="Niculita-Hirzel H."/>
            <person name="Oudot-Le Secq M.P."/>
            <person name="Peter M."/>
            <person name="Quesneville H."/>
            <person name="Rajashekar B."/>
            <person name="Reich M."/>
            <person name="Rouhier N."/>
            <person name="Schmutz J."/>
            <person name="Yin T."/>
            <person name="Chalot M."/>
            <person name="Henrissat B."/>
            <person name="Kuees U."/>
            <person name="Lucas S."/>
            <person name="Van de Peer Y."/>
            <person name="Podila G.K."/>
            <person name="Polle A."/>
            <person name="Pukkila P.J."/>
            <person name="Richardson P.M."/>
            <person name="Rouze P."/>
            <person name="Sanders I.R."/>
            <person name="Stajich J.E."/>
            <person name="Tunlid A."/>
            <person name="Tuskan G."/>
            <person name="Grigoriev I.V."/>
        </authorList>
    </citation>
    <scope>NUCLEOTIDE SEQUENCE [LARGE SCALE GENOMIC DNA]</scope>
    <source>
        <strain evidence="2">S238N-H82 / ATCC MYA-4686</strain>
    </source>
</reference>